<dbReference type="GO" id="GO:0004731">
    <property type="term" value="F:purine-nucleoside phosphorylase activity"/>
    <property type="evidence" value="ECO:0007669"/>
    <property type="project" value="UniProtKB-EC"/>
</dbReference>
<reference evidence="11" key="1">
    <citation type="submission" date="2020-02" db="EMBL/GenBank/DDBJ databases">
        <authorList>
            <person name="Palmer J.M."/>
        </authorList>
    </citation>
    <scope>NUCLEOTIDE SEQUENCE</scope>
    <source>
        <strain evidence="11">EPUS1.4</strain>
        <tissue evidence="11">Thallus</tissue>
    </source>
</reference>
<comment type="function">
    <text evidence="7">The purine nucleoside phosphorylases catalyze the phosphorolytic breakdown of the N-glycosidic bond in the beta-(deoxy)ribonucleoside molecules, with the formation of the corresponding free purine bases and pentose-1-phosphate. Cleaves guanosine and inosine.</text>
</comment>
<dbReference type="OrthoDB" id="10261782at2759"/>
<comment type="caution">
    <text evidence="11">The sequence shown here is derived from an EMBL/GenBank/DDBJ whole genome shotgun (WGS) entry which is preliminary data.</text>
</comment>
<comment type="pathway">
    <text evidence="2 8">Purine metabolism; purine nucleoside salvage.</text>
</comment>
<feature type="binding site" evidence="9">
    <location>
        <position position="209"/>
    </location>
    <ligand>
        <name>a purine D-ribonucleoside</name>
        <dbReference type="ChEBI" id="CHEBI:142355"/>
    </ligand>
</feature>
<dbReference type="InterPro" id="IPR011268">
    <property type="entry name" value="Purine_phosphorylase"/>
</dbReference>
<evidence type="ECO:0000256" key="2">
    <source>
        <dbReference type="ARBA" id="ARBA00005058"/>
    </source>
</evidence>
<keyword evidence="5 8" id="KW-0328">Glycosyltransferase</keyword>
<evidence type="ECO:0000313" key="11">
    <source>
        <dbReference type="EMBL" id="KAF7505786.1"/>
    </source>
</evidence>
<evidence type="ECO:0000313" key="12">
    <source>
        <dbReference type="Proteomes" id="UP000606974"/>
    </source>
</evidence>
<feature type="binding site" evidence="9">
    <location>
        <position position="35"/>
    </location>
    <ligand>
        <name>phosphate</name>
        <dbReference type="ChEBI" id="CHEBI:43474"/>
    </ligand>
</feature>
<dbReference type="SUPFAM" id="SSF53167">
    <property type="entry name" value="Purine and uridine phosphorylases"/>
    <property type="match status" value="1"/>
</dbReference>
<evidence type="ECO:0000256" key="4">
    <source>
        <dbReference type="ARBA" id="ARBA00011233"/>
    </source>
</evidence>
<comment type="catalytic activity">
    <reaction evidence="1">
        <text>a purine D-ribonucleoside + phosphate = a purine nucleobase + alpha-D-ribose 1-phosphate</text>
        <dbReference type="Rhea" id="RHEA:19805"/>
        <dbReference type="ChEBI" id="CHEBI:26386"/>
        <dbReference type="ChEBI" id="CHEBI:43474"/>
        <dbReference type="ChEBI" id="CHEBI:57720"/>
        <dbReference type="ChEBI" id="CHEBI:142355"/>
        <dbReference type="EC" id="2.4.2.1"/>
    </reaction>
</comment>
<evidence type="ECO:0000256" key="7">
    <source>
        <dbReference type="ARBA" id="ARBA00058131"/>
    </source>
</evidence>
<dbReference type="PROSITE" id="PS01240">
    <property type="entry name" value="PNP_MTAP_2"/>
    <property type="match status" value="1"/>
</dbReference>
<dbReference type="EMBL" id="JAACFV010000101">
    <property type="protein sequence ID" value="KAF7505786.1"/>
    <property type="molecule type" value="Genomic_DNA"/>
</dbReference>
<feature type="binding site" evidence="9">
    <location>
        <position position="68"/>
    </location>
    <ligand>
        <name>phosphate</name>
        <dbReference type="ChEBI" id="CHEBI:43474"/>
    </ligand>
</feature>
<dbReference type="FunFam" id="3.40.50.1580:FF:000004">
    <property type="entry name" value="Purine nucleoside phosphorylase"/>
    <property type="match status" value="1"/>
</dbReference>
<sequence>MDNTTTEMYMESADFLRDKVPRTLREPRVAIICGSGLGGLAGTVHDEDKVELDYAFIPHFSRSAVKGHAGRLVFGFLAGKVPAVLMVGRTHYFEGHSMERITFPVRVFKLLGVETILVTNAAGGLHPEYAVGDIVILNDHIFLAGLAGAHPLRGPNMDYFGPRFPPLSDAYDLDLRRAAHAAWQKSKVSGSTRRLHEGVYAFVGGPSYETRAECRLLHQLGADLVGMSTVPEIIVARHCGIRVLALSLVTNNALLEPGPRGDDPLLENATAQQLKEIDDKGKANHEEVIEEGRLAAVDFQNLVSQIIADVF</sequence>
<dbReference type="GO" id="GO:0005737">
    <property type="term" value="C:cytoplasm"/>
    <property type="evidence" value="ECO:0007669"/>
    <property type="project" value="TreeGrafter"/>
</dbReference>
<feature type="binding site" evidence="9">
    <location>
        <position position="121"/>
    </location>
    <ligand>
        <name>phosphate</name>
        <dbReference type="ChEBI" id="CHEBI:43474"/>
    </ligand>
</feature>
<dbReference type="PANTHER" id="PTHR11904">
    <property type="entry name" value="METHYLTHIOADENOSINE/PURINE NUCLEOSIDE PHOSPHORYLASE"/>
    <property type="match status" value="1"/>
</dbReference>
<evidence type="ECO:0000259" key="10">
    <source>
        <dbReference type="Pfam" id="PF01048"/>
    </source>
</evidence>
<dbReference type="Proteomes" id="UP000606974">
    <property type="component" value="Unassembled WGS sequence"/>
</dbReference>
<dbReference type="PIRSF" id="PIRSF000477">
    <property type="entry name" value="PurNPase"/>
    <property type="match status" value="1"/>
</dbReference>
<dbReference type="AlphaFoldDB" id="A0A8H7AES4"/>
<feature type="binding site" evidence="9">
    <location>
        <position position="251"/>
    </location>
    <ligand>
        <name>a purine D-ribonucleoside</name>
        <dbReference type="ChEBI" id="CHEBI:142355"/>
    </ligand>
</feature>
<dbReference type="InterPro" id="IPR011270">
    <property type="entry name" value="Pur_Nuc_Pase_Ino/Guo-sp"/>
</dbReference>
<organism evidence="11 12">
    <name type="scientific">Endocarpon pusillum</name>
    <dbReference type="NCBI Taxonomy" id="364733"/>
    <lineage>
        <taxon>Eukaryota</taxon>
        <taxon>Fungi</taxon>
        <taxon>Dikarya</taxon>
        <taxon>Ascomycota</taxon>
        <taxon>Pezizomycotina</taxon>
        <taxon>Eurotiomycetes</taxon>
        <taxon>Chaetothyriomycetidae</taxon>
        <taxon>Verrucariales</taxon>
        <taxon>Verrucariaceae</taxon>
        <taxon>Endocarpon</taxon>
    </lineage>
</organism>
<protein>
    <recommendedName>
        <fullName evidence="8">Purine nucleoside phosphorylase</fullName>
        <ecNumber evidence="8">2.4.2.1</ecNumber>
    </recommendedName>
    <alternativeName>
        <fullName evidence="8">Inosine-guanosine phosphorylase</fullName>
    </alternativeName>
</protein>
<keyword evidence="12" id="KW-1185">Reference proteome</keyword>
<evidence type="ECO:0000256" key="6">
    <source>
        <dbReference type="ARBA" id="ARBA00022679"/>
    </source>
</evidence>
<evidence type="ECO:0000256" key="8">
    <source>
        <dbReference type="PIRNR" id="PIRNR000477"/>
    </source>
</evidence>
<evidence type="ECO:0000256" key="1">
    <source>
        <dbReference type="ARBA" id="ARBA00000755"/>
    </source>
</evidence>
<accession>A0A8H7AES4</accession>
<dbReference type="Gene3D" id="3.40.50.1580">
    <property type="entry name" value="Nucleoside phosphorylase domain"/>
    <property type="match status" value="1"/>
</dbReference>
<dbReference type="Pfam" id="PF01048">
    <property type="entry name" value="PNP_UDP_1"/>
    <property type="match status" value="1"/>
</dbReference>
<dbReference type="CDD" id="cd09009">
    <property type="entry name" value="PNP-EcPNPII_like"/>
    <property type="match status" value="1"/>
</dbReference>
<dbReference type="InterPro" id="IPR035994">
    <property type="entry name" value="Nucleoside_phosphorylase_sf"/>
</dbReference>
<dbReference type="EC" id="2.4.2.1" evidence="8"/>
<dbReference type="NCBIfam" id="NF006054">
    <property type="entry name" value="PRK08202.1"/>
    <property type="match status" value="1"/>
</dbReference>
<evidence type="ECO:0000256" key="3">
    <source>
        <dbReference type="ARBA" id="ARBA00006751"/>
    </source>
</evidence>
<keyword evidence="6 8" id="KW-0808">Transferase</keyword>
<feature type="domain" description="Nucleoside phosphorylase" evidence="10">
    <location>
        <begin position="28"/>
        <end position="308"/>
    </location>
</feature>
<evidence type="ECO:0000256" key="5">
    <source>
        <dbReference type="ARBA" id="ARBA00022676"/>
    </source>
</evidence>
<dbReference type="InterPro" id="IPR000845">
    <property type="entry name" value="Nucleoside_phosphorylase_d"/>
</dbReference>
<dbReference type="InterPro" id="IPR018099">
    <property type="entry name" value="Purine_phosphorylase-2_CS"/>
</dbReference>
<evidence type="ECO:0000256" key="9">
    <source>
        <dbReference type="PIRSR" id="PIRSR000477-2"/>
    </source>
</evidence>
<comment type="similarity">
    <text evidence="3 8">Belongs to the PNP/MTAP phosphorylase family.</text>
</comment>
<comment type="subunit">
    <text evidence="4">Homotrimer.</text>
</comment>
<dbReference type="NCBIfam" id="TIGR01700">
    <property type="entry name" value="PNPH"/>
    <property type="match status" value="1"/>
</dbReference>
<dbReference type="PANTHER" id="PTHR11904:SF9">
    <property type="entry name" value="PURINE NUCLEOSIDE PHOSPHORYLASE-RELATED"/>
    <property type="match status" value="1"/>
</dbReference>
<dbReference type="NCBIfam" id="TIGR01697">
    <property type="entry name" value="PNPH-PUNA-XAPA"/>
    <property type="match status" value="1"/>
</dbReference>
<name>A0A8H7AES4_9EURO</name>
<feature type="binding site" evidence="9">
    <location>
        <begin position="89"/>
        <end position="91"/>
    </location>
    <ligand>
        <name>phosphate</name>
        <dbReference type="ChEBI" id="CHEBI:43474"/>
    </ligand>
</feature>
<feature type="binding site" evidence="9">
    <location>
        <position position="228"/>
    </location>
    <ligand>
        <name>phosphate</name>
        <dbReference type="ChEBI" id="CHEBI:43474"/>
    </ligand>
</feature>
<dbReference type="GO" id="GO:0009116">
    <property type="term" value="P:nucleoside metabolic process"/>
    <property type="evidence" value="ECO:0007669"/>
    <property type="project" value="InterPro"/>
</dbReference>
<gene>
    <name evidence="11" type="ORF">GJ744_000457</name>
</gene>
<dbReference type="UniPathway" id="UPA00606"/>
<proteinExistence type="inferred from homology"/>